<protein>
    <recommendedName>
        <fullName evidence="1">Calponin-homology (CH) domain-containing protein</fullName>
    </recommendedName>
</protein>
<dbReference type="Proteomes" id="UP000193380">
    <property type="component" value="Unassembled WGS sequence"/>
</dbReference>
<accession>A0A060YS11</accession>
<reference evidence="2" key="1">
    <citation type="journal article" date="2014" name="Nat. Commun.">
        <title>The rainbow trout genome provides novel insights into evolution after whole-genome duplication in vertebrates.</title>
        <authorList>
            <person name="Berthelot C."/>
            <person name="Brunet F."/>
            <person name="Chalopin D."/>
            <person name="Juanchich A."/>
            <person name="Bernard M."/>
            <person name="Noel B."/>
            <person name="Bento P."/>
            <person name="Da Silva C."/>
            <person name="Labadie K."/>
            <person name="Alberti A."/>
            <person name="Aury J.M."/>
            <person name="Louis A."/>
            <person name="Dehais P."/>
            <person name="Bardou P."/>
            <person name="Montfort J."/>
            <person name="Klopp C."/>
            <person name="Cabau C."/>
            <person name="Gaspin C."/>
            <person name="Thorgaard G.H."/>
            <person name="Boussaha M."/>
            <person name="Quillet E."/>
            <person name="Guyomard R."/>
            <person name="Galiana D."/>
            <person name="Bobe J."/>
            <person name="Volff J.N."/>
            <person name="Genet C."/>
            <person name="Wincker P."/>
            <person name="Jaillon O."/>
            <person name="Roest Crollius H."/>
            <person name="Guiguen Y."/>
        </authorList>
    </citation>
    <scope>NUCLEOTIDE SEQUENCE [LARGE SCALE GENOMIC DNA]</scope>
</reference>
<dbReference type="InterPro" id="IPR022613">
    <property type="entry name" value="CH_CAMSAP_2"/>
</dbReference>
<organism evidence="2 3">
    <name type="scientific">Oncorhynchus mykiss</name>
    <name type="common">Rainbow trout</name>
    <name type="synonym">Salmo gairdneri</name>
    <dbReference type="NCBI Taxonomy" id="8022"/>
    <lineage>
        <taxon>Eukaryota</taxon>
        <taxon>Metazoa</taxon>
        <taxon>Chordata</taxon>
        <taxon>Craniata</taxon>
        <taxon>Vertebrata</taxon>
        <taxon>Euteleostomi</taxon>
        <taxon>Actinopterygii</taxon>
        <taxon>Neopterygii</taxon>
        <taxon>Teleostei</taxon>
        <taxon>Protacanthopterygii</taxon>
        <taxon>Salmoniformes</taxon>
        <taxon>Salmonidae</taxon>
        <taxon>Salmoninae</taxon>
        <taxon>Oncorhynchus</taxon>
    </lineage>
</organism>
<dbReference type="PROSITE" id="PS50021">
    <property type="entry name" value="CH"/>
    <property type="match status" value="1"/>
</dbReference>
<evidence type="ECO:0000313" key="2">
    <source>
        <dbReference type="EMBL" id="CDQ91935.1"/>
    </source>
</evidence>
<dbReference type="EMBL" id="FR912499">
    <property type="protein sequence ID" value="CDQ91935.1"/>
    <property type="molecule type" value="Genomic_DNA"/>
</dbReference>
<feature type="non-terminal residue" evidence="2">
    <location>
        <position position="1"/>
    </location>
</feature>
<dbReference type="InterPro" id="IPR032940">
    <property type="entry name" value="CAMSAP"/>
</dbReference>
<dbReference type="AlphaFoldDB" id="A0A060YS11"/>
<dbReference type="SUPFAM" id="SSF47576">
    <property type="entry name" value="Calponin-homology domain, CH-domain"/>
    <property type="match status" value="1"/>
</dbReference>
<dbReference type="PaxDb" id="8022-A0A060YS11"/>
<proteinExistence type="predicted"/>
<dbReference type="InterPro" id="IPR001715">
    <property type="entry name" value="CH_dom"/>
</dbReference>
<dbReference type="Pfam" id="PF11971">
    <property type="entry name" value="CAMSAP_CH"/>
    <property type="match status" value="1"/>
</dbReference>
<reference evidence="2" key="2">
    <citation type="submission" date="2014-03" db="EMBL/GenBank/DDBJ databases">
        <authorList>
            <person name="Genoscope - CEA"/>
        </authorList>
    </citation>
    <scope>NUCLEOTIDE SEQUENCE</scope>
</reference>
<evidence type="ECO:0000313" key="3">
    <source>
        <dbReference type="Proteomes" id="UP000193380"/>
    </source>
</evidence>
<dbReference type="GO" id="GO:0051011">
    <property type="term" value="F:microtubule minus-end binding"/>
    <property type="evidence" value="ECO:0007669"/>
    <property type="project" value="TreeGrafter"/>
</dbReference>
<name>A0A060YS11_ONCMY</name>
<dbReference type="STRING" id="8022.A0A060YS11"/>
<evidence type="ECO:0000259" key="1">
    <source>
        <dbReference type="PROSITE" id="PS50021"/>
    </source>
</evidence>
<dbReference type="PANTHER" id="PTHR21595:SF2">
    <property type="entry name" value="CALMODULIN-REGULATED SPECTRIN-ASSOCIATED PROTEIN 3"/>
    <property type="match status" value="1"/>
</dbReference>
<dbReference type="GO" id="GO:0007026">
    <property type="term" value="P:negative regulation of microtubule depolymerization"/>
    <property type="evidence" value="ECO:0007669"/>
    <property type="project" value="TreeGrafter"/>
</dbReference>
<dbReference type="GO" id="GO:0005516">
    <property type="term" value="F:calmodulin binding"/>
    <property type="evidence" value="ECO:0007669"/>
    <property type="project" value="InterPro"/>
</dbReference>
<dbReference type="PANTHER" id="PTHR21595">
    <property type="entry name" value="PATRONIN"/>
    <property type="match status" value="1"/>
</dbReference>
<dbReference type="GO" id="GO:0036449">
    <property type="term" value="C:microtubule minus-end"/>
    <property type="evidence" value="ECO:0007669"/>
    <property type="project" value="TreeGrafter"/>
</dbReference>
<feature type="domain" description="Calponin-homology (CH)" evidence="1">
    <location>
        <begin position="5"/>
        <end position="119"/>
    </location>
</feature>
<gene>
    <name evidence="2" type="ORF">GSONMT00033042001</name>
</gene>
<dbReference type="GO" id="GO:0031122">
    <property type="term" value="P:cytoplasmic microtubule organization"/>
    <property type="evidence" value="ECO:0007669"/>
    <property type="project" value="TreeGrafter"/>
</dbReference>
<sequence>CPTRWYWKLVPIRYRNDKTLSKQKPTFPVVTEVKNLSNGCAIAAIVHYYCPGLLRLEDVCMKESMAVADSLYNLQLIREFCDSCLKSCCPLVLEDLLYTPQELQVNVMSFLAELLGWFEVRRPEFVQPLNTTGKRFAGPCSRGCNVTKHSNQINNKKFMCAEYNRCYSKMLTYRL</sequence>
<dbReference type="InterPro" id="IPR036872">
    <property type="entry name" value="CH_dom_sf"/>
</dbReference>